<dbReference type="InterPro" id="IPR011032">
    <property type="entry name" value="GroES-like_sf"/>
</dbReference>
<dbReference type="EMBL" id="JAVDWV010000016">
    <property type="protein sequence ID" value="MDR7156510.1"/>
    <property type="molecule type" value="Genomic_DNA"/>
</dbReference>
<accession>A0ABU1X4J9</accession>
<gene>
    <name evidence="3" type="ORF">J2W40_003354</name>
</gene>
<protein>
    <submittedName>
        <fullName evidence="3">Threonine dehydrogenase-like Zn-dependent dehydrogenase</fullName>
    </submittedName>
</protein>
<evidence type="ECO:0000259" key="2">
    <source>
        <dbReference type="Pfam" id="PF08240"/>
    </source>
</evidence>
<evidence type="ECO:0000256" key="1">
    <source>
        <dbReference type="ARBA" id="ARBA00023002"/>
    </source>
</evidence>
<proteinExistence type="predicted"/>
<evidence type="ECO:0000313" key="4">
    <source>
        <dbReference type="Proteomes" id="UP001267638"/>
    </source>
</evidence>
<keyword evidence="4" id="KW-1185">Reference proteome</keyword>
<dbReference type="Gene3D" id="3.90.180.10">
    <property type="entry name" value="Medium-chain alcohol dehydrogenases, catalytic domain"/>
    <property type="match status" value="1"/>
</dbReference>
<dbReference type="Proteomes" id="UP001267638">
    <property type="component" value="Unassembled WGS sequence"/>
</dbReference>
<comment type="caution">
    <text evidence="3">The sequence shown here is derived from an EMBL/GenBank/DDBJ whole genome shotgun (WGS) entry which is preliminary data.</text>
</comment>
<name>A0ABU1X4J9_SPHXE</name>
<dbReference type="SUPFAM" id="SSF50129">
    <property type="entry name" value="GroES-like"/>
    <property type="match status" value="1"/>
</dbReference>
<dbReference type="InterPro" id="IPR013154">
    <property type="entry name" value="ADH-like_N"/>
</dbReference>
<feature type="domain" description="Alcohol dehydrogenase-like N-terminal" evidence="2">
    <location>
        <begin position="23"/>
        <end position="75"/>
    </location>
</feature>
<organism evidence="3 4">
    <name type="scientific">Sphingobium xenophagum</name>
    <dbReference type="NCBI Taxonomy" id="121428"/>
    <lineage>
        <taxon>Bacteria</taxon>
        <taxon>Pseudomonadati</taxon>
        <taxon>Pseudomonadota</taxon>
        <taxon>Alphaproteobacteria</taxon>
        <taxon>Sphingomonadales</taxon>
        <taxon>Sphingomonadaceae</taxon>
        <taxon>Sphingobium</taxon>
    </lineage>
</organism>
<dbReference type="RefSeq" id="WP_310226874.1">
    <property type="nucleotide sequence ID" value="NZ_JAVDWV010000016.1"/>
</dbReference>
<reference evidence="3 4" key="1">
    <citation type="submission" date="2023-07" db="EMBL/GenBank/DDBJ databases">
        <title>Sorghum-associated microbial communities from plants grown in Nebraska, USA.</title>
        <authorList>
            <person name="Schachtman D."/>
        </authorList>
    </citation>
    <scope>NUCLEOTIDE SEQUENCE [LARGE SCALE GENOMIC DNA]</scope>
    <source>
        <strain evidence="3 4">4256</strain>
    </source>
</reference>
<dbReference type="Pfam" id="PF08240">
    <property type="entry name" value="ADH_N"/>
    <property type="match status" value="1"/>
</dbReference>
<keyword evidence="1" id="KW-0560">Oxidoreductase</keyword>
<dbReference type="InterPro" id="IPR050129">
    <property type="entry name" value="Zn_alcohol_dh"/>
</dbReference>
<dbReference type="PANTHER" id="PTHR43401">
    <property type="entry name" value="L-THREONINE 3-DEHYDROGENASE"/>
    <property type="match status" value="1"/>
</dbReference>
<sequence length="169" mass="18743">MWSDIYAFRKYGPESFIWIDEEFGHEAISEVVEVGGDVTGLSVGDRVFVNQEKAFRDPRRMSATGGFSNYLRIPQCEAGYSLLPMDNDLPLRAAVLFEPFVISTRGVNALRPQPSDRAIVFGADIIGITSAIMLDWHGCELVMVCDYSEYRLANAGISASQPATLLRKT</sequence>
<evidence type="ECO:0000313" key="3">
    <source>
        <dbReference type="EMBL" id="MDR7156510.1"/>
    </source>
</evidence>
<dbReference type="Gene3D" id="3.40.50.720">
    <property type="entry name" value="NAD(P)-binding Rossmann-like Domain"/>
    <property type="match status" value="1"/>
</dbReference>
<dbReference type="PANTHER" id="PTHR43401:SF2">
    <property type="entry name" value="L-THREONINE 3-DEHYDROGENASE"/>
    <property type="match status" value="1"/>
</dbReference>